<dbReference type="InterPro" id="IPR029063">
    <property type="entry name" value="SAM-dependent_MTases_sf"/>
</dbReference>
<keyword evidence="3" id="KW-1185">Reference proteome</keyword>
<dbReference type="InterPro" id="IPR013217">
    <property type="entry name" value="Methyltransf_12"/>
</dbReference>
<gene>
    <name evidence="2" type="ORF">CKO45_29155</name>
</gene>
<dbReference type="PANTHER" id="PTHR43861">
    <property type="entry name" value="TRANS-ACONITATE 2-METHYLTRANSFERASE-RELATED"/>
    <property type="match status" value="1"/>
</dbReference>
<feature type="domain" description="Methyltransferase type 12" evidence="1">
    <location>
        <begin position="54"/>
        <end position="156"/>
    </location>
</feature>
<reference evidence="2 3" key="1">
    <citation type="journal article" date="2020" name="Microorganisms">
        <title>Osmotic Adaptation and Compatible Solute Biosynthesis of Phototrophic Bacteria as Revealed from Genome Analyses.</title>
        <authorList>
            <person name="Imhoff J.F."/>
            <person name="Rahn T."/>
            <person name="Kunzel S."/>
            <person name="Keller A."/>
            <person name="Neulinger S.C."/>
        </authorList>
    </citation>
    <scope>NUCLEOTIDE SEQUENCE [LARGE SCALE GENOMIC DNA]</scope>
    <source>
        <strain evidence="2 3">DSM 15382</strain>
    </source>
</reference>
<dbReference type="Proteomes" id="UP000697995">
    <property type="component" value="Unassembled WGS sequence"/>
</dbReference>
<evidence type="ECO:0000313" key="3">
    <source>
        <dbReference type="Proteomes" id="UP000697995"/>
    </source>
</evidence>
<proteinExistence type="predicted"/>
<dbReference type="CDD" id="cd02440">
    <property type="entry name" value="AdoMet_MTases"/>
    <property type="match status" value="1"/>
</dbReference>
<accession>A0ABS1D7L6</accession>
<dbReference type="Pfam" id="PF08242">
    <property type="entry name" value="Methyltransf_12"/>
    <property type="match status" value="1"/>
</dbReference>
<comment type="caution">
    <text evidence="2">The sequence shown here is derived from an EMBL/GenBank/DDBJ whole genome shotgun (WGS) entry which is preliminary data.</text>
</comment>
<protein>
    <recommendedName>
        <fullName evidence="1">Methyltransferase type 12 domain-containing protein</fullName>
    </recommendedName>
</protein>
<evidence type="ECO:0000313" key="2">
    <source>
        <dbReference type="EMBL" id="MBK1662257.1"/>
    </source>
</evidence>
<sequence length="275" mass="29305">METALSLALVPNLAAAYDQYFGSGLYDTRYPRPNRAMQAAIAAALPADGRGAVLDFGCGTGRYLPLLLAHPGLSVTGYDISRAAITACGRQFSDAAAEGRLRLICGEMPVLQRALEPASQDTILLMFGVLGHVRGRAERVALLRRLHALLRPGGRLVATVPSRRRRFRAEQQACARLVADGVLEPGDILYRRDGAEGSVELYYHLFTAAEFAEDLAAAGFARPRLFPESVLPERGAIAGPGGALLDAALRRVCPLPLAYGFAACVARDAADPPHG</sequence>
<evidence type="ECO:0000259" key="1">
    <source>
        <dbReference type="Pfam" id="PF08242"/>
    </source>
</evidence>
<dbReference type="SUPFAM" id="SSF53335">
    <property type="entry name" value="S-adenosyl-L-methionine-dependent methyltransferases"/>
    <property type="match status" value="1"/>
</dbReference>
<organism evidence="2 3">
    <name type="scientific">Paracraurococcus ruber</name>
    <dbReference type="NCBI Taxonomy" id="77675"/>
    <lineage>
        <taxon>Bacteria</taxon>
        <taxon>Pseudomonadati</taxon>
        <taxon>Pseudomonadota</taxon>
        <taxon>Alphaproteobacteria</taxon>
        <taxon>Acetobacterales</taxon>
        <taxon>Roseomonadaceae</taxon>
        <taxon>Paracraurococcus</taxon>
    </lineage>
</organism>
<dbReference type="Gene3D" id="3.40.50.150">
    <property type="entry name" value="Vaccinia Virus protein VP39"/>
    <property type="match status" value="1"/>
</dbReference>
<dbReference type="EMBL" id="NRSG01000497">
    <property type="protein sequence ID" value="MBK1662257.1"/>
    <property type="molecule type" value="Genomic_DNA"/>
</dbReference>
<name>A0ABS1D7L6_9PROT</name>